<keyword evidence="2" id="KW-1185">Reference proteome</keyword>
<dbReference type="Proteomes" id="UP000631791">
    <property type="component" value="Unassembled WGS sequence"/>
</dbReference>
<sequence>MALTFDNGRMNILADEVMGKPGDEISDGIDNLVGDKQTAREIKKDLASHGWCSLLVALIQLIGKANKAIGLVADAAKQAIKDALSNHFRSRLAKQVKDAVVDIVVDKVWSALARLVEAHFPLLGADTVRVLRMLAVFACPSVERHRDVYQHALVPLMGDGQGLVAEEVKVQVVTLFTAWWQRKGPATAQ</sequence>
<accession>A0ABS0K8G8</accession>
<reference evidence="1 2" key="1">
    <citation type="submission" date="2020-11" db="EMBL/GenBank/DDBJ databases">
        <title>Sequencing the genomes of 1000 actinobacteria strains.</title>
        <authorList>
            <person name="Klenk H.-P."/>
        </authorList>
    </citation>
    <scope>NUCLEOTIDE SEQUENCE [LARGE SCALE GENOMIC DNA]</scope>
    <source>
        <strain evidence="1 2">DSM 101695</strain>
    </source>
</reference>
<evidence type="ECO:0000313" key="2">
    <source>
        <dbReference type="Proteomes" id="UP000631791"/>
    </source>
</evidence>
<proteinExistence type="predicted"/>
<comment type="caution">
    <text evidence="1">The sequence shown here is derived from an EMBL/GenBank/DDBJ whole genome shotgun (WGS) entry which is preliminary data.</text>
</comment>
<dbReference type="RefSeq" id="WP_231392665.1">
    <property type="nucleotide sequence ID" value="NZ_JADOTY010000001.1"/>
</dbReference>
<protein>
    <submittedName>
        <fullName evidence="1">Uncharacterized protein</fullName>
    </submittedName>
</protein>
<gene>
    <name evidence="1" type="ORF">IW249_005338</name>
</gene>
<organism evidence="1 2">
    <name type="scientific">Micromonospora vinacea</name>
    <dbReference type="NCBI Taxonomy" id="709878"/>
    <lineage>
        <taxon>Bacteria</taxon>
        <taxon>Bacillati</taxon>
        <taxon>Actinomycetota</taxon>
        <taxon>Actinomycetes</taxon>
        <taxon>Micromonosporales</taxon>
        <taxon>Micromonosporaceae</taxon>
        <taxon>Micromonospora</taxon>
    </lineage>
</organism>
<dbReference type="EMBL" id="JADOTY010000001">
    <property type="protein sequence ID" value="MBG6104924.1"/>
    <property type="molecule type" value="Genomic_DNA"/>
</dbReference>
<evidence type="ECO:0000313" key="1">
    <source>
        <dbReference type="EMBL" id="MBG6104924.1"/>
    </source>
</evidence>
<name>A0ABS0K8G8_9ACTN</name>